<dbReference type="CDD" id="cd15482">
    <property type="entry name" value="Sialidase_non-viral"/>
    <property type="match status" value="1"/>
</dbReference>
<dbReference type="PANTHER" id="PTHR43739:SF5">
    <property type="entry name" value="EXO-ALPHA-SIALIDASE"/>
    <property type="match status" value="1"/>
</dbReference>
<dbReference type="InterPro" id="IPR015943">
    <property type="entry name" value="WD40/YVTN_repeat-like_dom_sf"/>
</dbReference>
<dbReference type="Proteomes" id="UP000710385">
    <property type="component" value="Unassembled WGS sequence"/>
</dbReference>
<evidence type="ECO:0008006" key="3">
    <source>
        <dbReference type="Google" id="ProtNLM"/>
    </source>
</evidence>
<dbReference type="SUPFAM" id="SSF50939">
    <property type="entry name" value="Sialidases"/>
    <property type="match status" value="1"/>
</dbReference>
<dbReference type="Gene3D" id="2.130.10.10">
    <property type="entry name" value="YVTN repeat-like/Quinoprotein amine dehydrogenase"/>
    <property type="match status" value="3"/>
</dbReference>
<organism evidence="1 2">
    <name type="scientific">candidate division WWE3 bacterium</name>
    <dbReference type="NCBI Taxonomy" id="2053526"/>
    <lineage>
        <taxon>Bacteria</taxon>
        <taxon>Katanobacteria</taxon>
    </lineage>
</organism>
<dbReference type="GO" id="GO:0010411">
    <property type="term" value="P:xyloglucan metabolic process"/>
    <property type="evidence" value="ECO:0007669"/>
    <property type="project" value="TreeGrafter"/>
</dbReference>
<protein>
    <recommendedName>
        <fullName evidence="3">Photosynthesis system II assembly factor Ycf48/Hcf136-like domain-containing protein</fullName>
    </recommendedName>
</protein>
<dbReference type="SUPFAM" id="SSF110296">
    <property type="entry name" value="Oligoxyloglucan reducing end-specific cellobiohydrolase"/>
    <property type="match status" value="1"/>
</dbReference>
<proteinExistence type="predicted"/>
<dbReference type="PANTHER" id="PTHR43739">
    <property type="entry name" value="XYLOGLUCANASE (EUROFUNG)"/>
    <property type="match status" value="1"/>
</dbReference>
<sequence length="354" mass="38777">MMNKYIIRFSLVLLGLVIFGQGCLNGGGASTGPDGGVFKTTDRGEAWTQKRVLLQGPKAISLGNDAITLLMFDPQDRNTVYAGTSERGLLFTLNGGDSWQEASANLKGNISAIAVDYKNKCVVYAAIKNGIYKTENCSRDWSRIFFDPKTDKVFTALAVDWYNPTILYAGTSEGDIFKSTDAGLSWLVSQRVNGPVTSIGIDPKDSRMVYIGARGDGLWKTLDGGNTWMRIRDPLQDFENARRVTDIDIDPQDTNRLYITSPYGILVSTDAGNTWSPVPLTSQPNTVDIRGFVINPRNTKELTYITKNTINFSSDGGITWTVKKLPSTRRADALLVDPENGGTLYIGMGPATQQ</sequence>
<name>A0A928TW93_UNCKA</name>
<evidence type="ECO:0000313" key="2">
    <source>
        <dbReference type="Proteomes" id="UP000710385"/>
    </source>
</evidence>
<dbReference type="InterPro" id="IPR052025">
    <property type="entry name" value="Xyloglucanase_GH74"/>
</dbReference>
<dbReference type="PROSITE" id="PS51257">
    <property type="entry name" value="PROKAR_LIPOPROTEIN"/>
    <property type="match status" value="1"/>
</dbReference>
<reference evidence="1" key="1">
    <citation type="submission" date="2020-05" db="EMBL/GenBank/DDBJ databases">
        <title>High-Quality Genomes of Partial-Nitritation/Anammox System by Hierarchical Clustering Based Hybrid Assembly.</title>
        <authorList>
            <person name="Liu L."/>
            <person name="Wang Y."/>
            <person name="Che Y."/>
            <person name="Chen Y."/>
            <person name="Xia Y."/>
            <person name="Luo R."/>
            <person name="Cheng S.H."/>
            <person name="Zheng C."/>
            <person name="Zhang T."/>
        </authorList>
    </citation>
    <scope>NUCLEOTIDE SEQUENCE</scope>
    <source>
        <strain evidence="1">H1_PAT1</strain>
    </source>
</reference>
<dbReference type="EMBL" id="JABTTY010000001">
    <property type="protein sequence ID" value="MBE7524953.1"/>
    <property type="molecule type" value="Genomic_DNA"/>
</dbReference>
<accession>A0A928TW93</accession>
<gene>
    <name evidence="1" type="ORF">HS096_00955</name>
</gene>
<dbReference type="InterPro" id="IPR036278">
    <property type="entry name" value="Sialidase_sf"/>
</dbReference>
<evidence type="ECO:0000313" key="1">
    <source>
        <dbReference type="EMBL" id="MBE7524953.1"/>
    </source>
</evidence>
<dbReference type="AlphaFoldDB" id="A0A928TW93"/>
<comment type="caution">
    <text evidence="1">The sequence shown here is derived from an EMBL/GenBank/DDBJ whole genome shotgun (WGS) entry which is preliminary data.</text>
</comment>